<accession>A0ABC9ZL37</accession>
<organism evidence="1 2">
    <name type="scientific">Corynebacterium striatum</name>
    <dbReference type="NCBI Taxonomy" id="43770"/>
    <lineage>
        <taxon>Bacteria</taxon>
        <taxon>Bacillati</taxon>
        <taxon>Actinomycetota</taxon>
        <taxon>Actinomycetes</taxon>
        <taxon>Mycobacteriales</taxon>
        <taxon>Corynebacteriaceae</taxon>
        <taxon>Corynebacterium</taxon>
    </lineage>
</organism>
<protein>
    <submittedName>
        <fullName evidence="1">Uncharacterized protein</fullName>
    </submittedName>
</protein>
<sequence length="95" mass="10572">MQGPDILCGLPRLTPPDAGLPMTRAHPPEARVIIYFRPVCAREGQGKGKHKTAVFHTYLLTRHAASLQRVSNRCVIHSEKIASRNSGYVTRRLKA</sequence>
<name>A0ABC9ZL37_CORST</name>
<dbReference type="AlphaFoldDB" id="A0ABC9ZL37"/>
<comment type="caution">
    <text evidence="1">The sequence shown here is derived from an EMBL/GenBank/DDBJ whole genome shotgun (WGS) entry which is preliminary data.</text>
</comment>
<proteinExistence type="predicted"/>
<gene>
    <name evidence="1" type="ORF">Cst04h_08010</name>
</gene>
<evidence type="ECO:0000313" key="1">
    <source>
        <dbReference type="EMBL" id="GEA42631.1"/>
    </source>
</evidence>
<reference evidence="1 2" key="1">
    <citation type="submission" date="2019-06" db="EMBL/GenBank/DDBJ databases">
        <title>Draft genome sequence of Corynebacterium striatum NBRC 15291.</title>
        <authorList>
            <person name="Miura T."/>
            <person name="Furukawa M."/>
            <person name="Shimamura M."/>
            <person name="Ohyama Y."/>
            <person name="Yamazoe A."/>
            <person name="Kawasaki H."/>
        </authorList>
    </citation>
    <scope>NUCLEOTIDE SEQUENCE [LARGE SCALE GENOMIC DNA]</scope>
    <source>
        <strain evidence="1 2">NBRC 15291</strain>
    </source>
</reference>
<evidence type="ECO:0000313" key="2">
    <source>
        <dbReference type="Proteomes" id="UP000315234"/>
    </source>
</evidence>
<dbReference type="Proteomes" id="UP000315234">
    <property type="component" value="Unassembled WGS sequence"/>
</dbReference>
<dbReference type="EMBL" id="BJLD01000001">
    <property type="protein sequence ID" value="GEA42631.1"/>
    <property type="molecule type" value="Genomic_DNA"/>
</dbReference>